<evidence type="ECO:0000313" key="2">
    <source>
        <dbReference type="EMBL" id="MFC7384261.1"/>
    </source>
</evidence>
<organism evidence="2 3">
    <name type="scientific">Sphaerisporangium rhizosphaerae</name>
    <dbReference type="NCBI Taxonomy" id="2269375"/>
    <lineage>
        <taxon>Bacteria</taxon>
        <taxon>Bacillati</taxon>
        <taxon>Actinomycetota</taxon>
        <taxon>Actinomycetes</taxon>
        <taxon>Streptosporangiales</taxon>
        <taxon>Streptosporangiaceae</taxon>
        <taxon>Sphaerisporangium</taxon>
    </lineage>
</organism>
<proteinExistence type="predicted"/>
<evidence type="ECO:0000313" key="3">
    <source>
        <dbReference type="Proteomes" id="UP001596496"/>
    </source>
</evidence>
<feature type="compositionally biased region" description="Basic and acidic residues" evidence="1">
    <location>
        <begin position="341"/>
        <end position="353"/>
    </location>
</feature>
<accession>A0ABW2P715</accession>
<gene>
    <name evidence="2" type="ORF">ACFQSB_18770</name>
</gene>
<feature type="compositionally biased region" description="Low complexity" evidence="1">
    <location>
        <begin position="75"/>
        <end position="96"/>
    </location>
</feature>
<comment type="caution">
    <text evidence="2">The sequence shown here is derived from an EMBL/GenBank/DDBJ whole genome shotgun (WGS) entry which is preliminary data.</text>
</comment>
<feature type="region of interest" description="Disordered" evidence="1">
    <location>
        <begin position="340"/>
        <end position="382"/>
    </location>
</feature>
<dbReference type="EMBL" id="JBHTCG010000011">
    <property type="protein sequence ID" value="MFC7384261.1"/>
    <property type="molecule type" value="Genomic_DNA"/>
</dbReference>
<dbReference type="RefSeq" id="WP_380827978.1">
    <property type="nucleotide sequence ID" value="NZ_JBHTCG010000011.1"/>
</dbReference>
<protein>
    <submittedName>
        <fullName evidence="2">CU044_5270 family protein</fullName>
    </submittedName>
</protein>
<feature type="compositionally biased region" description="Low complexity" evidence="1">
    <location>
        <begin position="370"/>
        <end position="382"/>
    </location>
</feature>
<sequence>MADEIQSFRDGRPDAPPYRPGARESARRRLLAQAANGSRARPRLFRTGVPRPGWQAAAAFGVTLALVGGVGVALSSRPAPASRPATAASPEPATDAVSLAPSVDGTELHPRSGQFVLVESETMYTMSTASTASSAGPQGGTHYLYRTKRKIWQSADGTARGLLSIEGLPSKPWPGESLPADAQGWPGEQWHDIAGHCPGTPDDSRTDYAYVSTLPADEAGMREHLYARPGGKVGADDEAFTAVGDLVRESYLARAQREALVAAAKTIGGVEVAEGVEDAAGRRGTALGRARDGVLTQLIFDPATSVYLGERGTVVDAEAAGAPVGSVLALTARLKTSVVDELPKVGGTERDSSCEQGQGTPSGGATPVQTSPTTNPSSRTPR</sequence>
<dbReference type="InterPro" id="IPR047789">
    <property type="entry name" value="CU044_5270-like"/>
</dbReference>
<dbReference type="Proteomes" id="UP001596496">
    <property type="component" value="Unassembled WGS sequence"/>
</dbReference>
<keyword evidence="3" id="KW-1185">Reference proteome</keyword>
<feature type="compositionally biased region" description="Basic and acidic residues" evidence="1">
    <location>
        <begin position="1"/>
        <end position="13"/>
    </location>
</feature>
<feature type="region of interest" description="Disordered" evidence="1">
    <location>
        <begin position="1"/>
        <end position="28"/>
    </location>
</feature>
<name>A0ABW2P715_9ACTN</name>
<feature type="region of interest" description="Disordered" evidence="1">
    <location>
        <begin position="75"/>
        <end position="110"/>
    </location>
</feature>
<evidence type="ECO:0000256" key="1">
    <source>
        <dbReference type="SAM" id="MobiDB-lite"/>
    </source>
</evidence>
<dbReference type="NCBIfam" id="NF038083">
    <property type="entry name" value="CU044_5270_fam"/>
    <property type="match status" value="1"/>
</dbReference>
<reference evidence="3" key="1">
    <citation type="journal article" date="2019" name="Int. J. Syst. Evol. Microbiol.">
        <title>The Global Catalogue of Microorganisms (GCM) 10K type strain sequencing project: providing services to taxonomists for standard genome sequencing and annotation.</title>
        <authorList>
            <consortium name="The Broad Institute Genomics Platform"/>
            <consortium name="The Broad Institute Genome Sequencing Center for Infectious Disease"/>
            <person name="Wu L."/>
            <person name="Ma J."/>
        </authorList>
    </citation>
    <scope>NUCLEOTIDE SEQUENCE [LARGE SCALE GENOMIC DNA]</scope>
    <source>
        <strain evidence="3">CECT 7649</strain>
    </source>
</reference>